<feature type="domain" description="Endonuclease/exonuclease/phosphatase" evidence="1">
    <location>
        <begin position="6"/>
        <end position="221"/>
    </location>
</feature>
<dbReference type="GO" id="GO:0003824">
    <property type="term" value="F:catalytic activity"/>
    <property type="evidence" value="ECO:0007669"/>
    <property type="project" value="InterPro"/>
</dbReference>
<name>K9H5I9_9PROT</name>
<protein>
    <recommendedName>
        <fullName evidence="1">Endonuclease/exonuclease/phosphatase domain-containing protein</fullName>
    </recommendedName>
</protein>
<evidence type="ECO:0000313" key="2">
    <source>
        <dbReference type="EMBL" id="EKV32359.1"/>
    </source>
</evidence>
<organism evidence="2 3">
    <name type="scientific">Caenispirillum salinarum AK4</name>
    <dbReference type="NCBI Taxonomy" id="1238182"/>
    <lineage>
        <taxon>Bacteria</taxon>
        <taxon>Pseudomonadati</taxon>
        <taxon>Pseudomonadota</taxon>
        <taxon>Alphaproteobacteria</taxon>
        <taxon>Rhodospirillales</taxon>
        <taxon>Novispirillaceae</taxon>
        <taxon>Caenispirillum</taxon>
    </lineage>
</organism>
<dbReference type="InterPro" id="IPR051916">
    <property type="entry name" value="GPI-anchor_lipid_remodeler"/>
</dbReference>
<dbReference type="Pfam" id="PF03372">
    <property type="entry name" value="Exo_endo_phos"/>
    <property type="match status" value="1"/>
</dbReference>
<sequence>MRLRVATYNIHSCIGNDRGYDPARIAEVILETGADVVGLQEVAAKPDLDGVPDQFSYLAEATGMTAIAGPNVILRESRFGNVLLTRWPALGVRRVDLSIAPYEPRGAVVADLSVHGQRLRVITTHLGLRVWERARQHATLGDLMAARGDAPAVIMGDFNSWWPDIAALRHLGPRFGCRLSPASFPAHLPFLALDRIWTVPDTFAGPVRAHKSPLARQASDHLPVVADLDLPDPTPSRVEEDEADTAVTIASRRTIEA</sequence>
<dbReference type="InterPro" id="IPR005135">
    <property type="entry name" value="Endo/exonuclease/phosphatase"/>
</dbReference>
<dbReference type="GO" id="GO:0016020">
    <property type="term" value="C:membrane"/>
    <property type="evidence" value="ECO:0007669"/>
    <property type="project" value="GOC"/>
</dbReference>
<evidence type="ECO:0000313" key="3">
    <source>
        <dbReference type="Proteomes" id="UP000009881"/>
    </source>
</evidence>
<dbReference type="EMBL" id="ANHY01000003">
    <property type="protein sequence ID" value="EKV32359.1"/>
    <property type="molecule type" value="Genomic_DNA"/>
</dbReference>
<dbReference type="GO" id="GO:0006506">
    <property type="term" value="P:GPI anchor biosynthetic process"/>
    <property type="evidence" value="ECO:0007669"/>
    <property type="project" value="TreeGrafter"/>
</dbReference>
<accession>K9H5I9</accession>
<proteinExistence type="predicted"/>
<dbReference type="PATRIC" id="fig|1238182.3.peg.398"/>
<dbReference type="PANTHER" id="PTHR14859:SF15">
    <property type="entry name" value="ENDONUCLEASE_EXONUCLEASE_PHOSPHATASE DOMAIN-CONTAINING PROTEIN"/>
    <property type="match status" value="1"/>
</dbReference>
<dbReference type="AlphaFoldDB" id="K9H5I9"/>
<dbReference type="STRING" id="1238182.C882_2438"/>
<dbReference type="SUPFAM" id="SSF56219">
    <property type="entry name" value="DNase I-like"/>
    <property type="match status" value="1"/>
</dbReference>
<dbReference type="Gene3D" id="3.60.10.10">
    <property type="entry name" value="Endonuclease/exonuclease/phosphatase"/>
    <property type="match status" value="1"/>
</dbReference>
<dbReference type="InterPro" id="IPR036691">
    <property type="entry name" value="Endo/exonu/phosph_ase_sf"/>
</dbReference>
<keyword evidence="3" id="KW-1185">Reference proteome</keyword>
<comment type="caution">
    <text evidence="2">The sequence shown here is derived from an EMBL/GenBank/DDBJ whole genome shotgun (WGS) entry which is preliminary data.</text>
</comment>
<dbReference type="RefSeq" id="WP_009538847.1">
    <property type="nucleotide sequence ID" value="NZ_ANHY01000003.1"/>
</dbReference>
<evidence type="ECO:0000259" key="1">
    <source>
        <dbReference type="Pfam" id="PF03372"/>
    </source>
</evidence>
<reference evidence="2 3" key="1">
    <citation type="journal article" date="2013" name="Genome Announc.">
        <title>Draft Genome Sequence of an Alphaproteobacterium, Caenispirillum salinarum AK4(T), Isolated from a Solar Saltern.</title>
        <authorList>
            <person name="Khatri I."/>
            <person name="Singh A."/>
            <person name="Korpole S."/>
            <person name="Pinnaka A.K."/>
            <person name="Subramanian S."/>
        </authorList>
    </citation>
    <scope>NUCLEOTIDE SEQUENCE [LARGE SCALE GENOMIC DNA]</scope>
    <source>
        <strain evidence="2 3">AK4</strain>
    </source>
</reference>
<gene>
    <name evidence="2" type="ORF">C882_2438</name>
</gene>
<dbReference type="Proteomes" id="UP000009881">
    <property type="component" value="Unassembled WGS sequence"/>
</dbReference>
<dbReference type="eggNOG" id="COG3568">
    <property type="taxonomic scope" value="Bacteria"/>
</dbReference>
<dbReference type="PANTHER" id="PTHR14859">
    <property type="entry name" value="CALCOFLUOR WHITE HYPERSENSITIVE PROTEIN PRECURSOR"/>
    <property type="match status" value="1"/>
</dbReference>
<dbReference type="OrthoDB" id="9813425at2"/>